<name>A0A1Y3B4M2_EURMA</name>
<keyword evidence="2" id="KW-1185">Reference proteome</keyword>
<evidence type="ECO:0000313" key="1">
    <source>
        <dbReference type="EMBL" id="OTF74863.1"/>
    </source>
</evidence>
<feature type="non-terminal residue" evidence="1">
    <location>
        <position position="71"/>
    </location>
</feature>
<reference evidence="1 2" key="1">
    <citation type="submission" date="2017-03" db="EMBL/GenBank/DDBJ databases">
        <title>Genome Survey of Euroglyphus maynei.</title>
        <authorList>
            <person name="Arlian L.G."/>
            <person name="Morgan M.S."/>
            <person name="Rider S.D."/>
        </authorList>
    </citation>
    <scope>NUCLEOTIDE SEQUENCE [LARGE SCALE GENOMIC DNA]</scope>
    <source>
        <strain evidence="1">Arlian Lab</strain>
        <tissue evidence="1">Whole body</tissue>
    </source>
</reference>
<dbReference type="Proteomes" id="UP000194236">
    <property type="component" value="Unassembled WGS sequence"/>
</dbReference>
<dbReference type="AlphaFoldDB" id="A0A1Y3B4M2"/>
<comment type="caution">
    <text evidence="1">The sequence shown here is derived from an EMBL/GenBank/DDBJ whole genome shotgun (WGS) entry which is preliminary data.</text>
</comment>
<accession>A0A1Y3B4M2</accession>
<proteinExistence type="predicted"/>
<protein>
    <submittedName>
        <fullName evidence="1">Uncharacterized protein</fullName>
    </submittedName>
</protein>
<organism evidence="1 2">
    <name type="scientific">Euroglyphus maynei</name>
    <name type="common">Mayne's house dust mite</name>
    <dbReference type="NCBI Taxonomy" id="6958"/>
    <lineage>
        <taxon>Eukaryota</taxon>
        <taxon>Metazoa</taxon>
        <taxon>Ecdysozoa</taxon>
        <taxon>Arthropoda</taxon>
        <taxon>Chelicerata</taxon>
        <taxon>Arachnida</taxon>
        <taxon>Acari</taxon>
        <taxon>Acariformes</taxon>
        <taxon>Sarcoptiformes</taxon>
        <taxon>Astigmata</taxon>
        <taxon>Psoroptidia</taxon>
        <taxon>Analgoidea</taxon>
        <taxon>Pyroglyphidae</taxon>
        <taxon>Pyroglyphinae</taxon>
        <taxon>Euroglyphus</taxon>
    </lineage>
</organism>
<evidence type="ECO:0000313" key="2">
    <source>
        <dbReference type="Proteomes" id="UP000194236"/>
    </source>
</evidence>
<sequence>MTITTEYHAVTCGKLDSEYSPFPKDDSMGKIFRNETSVEDDVVTTHGTVNGSSFQISNCLEEMEEIMTPGD</sequence>
<gene>
    <name evidence="1" type="ORF">BLA29_015303</name>
</gene>
<dbReference type="EMBL" id="MUJZ01044899">
    <property type="protein sequence ID" value="OTF74863.1"/>
    <property type="molecule type" value="Genomic_DNA"/>
</dbReference>